<dbReference type="PANTHER" id="PTHR43818:SF11">
    <property type="entry name" value="BCDNA.GH03377"/>
    <property type="match status" value="1"/>
</dbReference>
<dbReference type="Proteomes" id="UP000546464">
    <property type="component" value="Unassembled WGS sequence"/>
</dbReference>
<keyword evidence="5" id="KW-1185">Reference proteome</keyword>
<dbReference type="Gene3D" id="3.40.50.720">
    <property type="entry name" value="NAD(P)-binding Rossmann-like Domain"/>
    <property type="match status" value="1"/>
</dbReference>
<dbReference type="RefSeq" id="WP_185676807.1">
    <property type="nucleotide sequence ID" value="NZ_JACHVB010000054.1"/>
</dbReference>
<keyword evidence="1" id="KW-0560">Oxidoreductase</keyword>
<evidence type="ECO:0000256" key="1">
    <source>
        <dbReference type="ARBA" id="ARBA00023002"/>
    </source>
</evidence>
<protein>
    <submittedName>
        <fullName evidence="4">Gfo/Idh/MocA family oxidoreductase</fullName>
    </submittedName>
</protein>
<organism evidence="4 5">
    <name type="scientific">Ruficoccus amylovorans</name>
    <dbReference type="NCBI Taxonomy" id="1804625"/>
    <lineage>
        <taxon>Bacteria</taxon>
        <taxon>Pseudomonadati</taxon>
        <taxon>Verrucomicrobiota</taxon>
        <taxon>Opitutia</taxon>
        <taxon>Puniceicoccales</taxon>
        <taxon>Cerasicoccaceae</taxon>
        <taxon>Ruficoccus</taxon>
    </lineage>
</organism>
<dbReference type="EMBL" id="JACHVB010000054">
    <property type="protein sequence ID" value="MBC2595872.1"/>
    <property type="molecule type" value="Genomic_DNA"/>
</dbReference>
<dbReference type="SUPFAM" id="SSF51735">
    <property type="entry name" value="NAD(P)-binding Rossmann-fold domains"/>
    <property type="match status" value="1"/>
</dbReference>
<dbReference type="Pfam" id="PF01408">
    <property type="entry name" value="GFO_IDH_MocA"/>
    <property type="match status" value="1"/>
</dbReference>
<comment type="caution">
    <text evidence="4">The sequence shown here is derived from an EMBL/GenBank/DDBJ whole genome shotgun (WGS) entry which is preliminary data.</text>
</comment>
<feature type="domain" description="Gfo/Idh/MocA-like oxidoreductase N-terminal" evidence="2">
    <location>
        <begin position="30"/>
        <end position="128"/>
    </location>
</feature>
<sequence length="384" mass="42095">MSKFWQVAVVKDSSKAMLGLHGLHTAFRGLPNVEVVAHVDANNEELPRKLAQTQAKRHYARLEDMLTHEPPDIVVLCSRHPGDHLAQIRQVAEKGCHIYCEKPLSVLLEEADEVARVVEQTGIKLALAHPARHDLAFRTMKRMIGAGDIGTPLSVIGRGKCDYRGGGEDLIVLGTHILDVMTFCFGAPDSVTADIQVAGRPATLSDKVNLVEPVGPALGDEVFATFSFPSGVRGVFESRRDLLKPGQPAPHMGLCVTGTKGTLSLRFDDAARQPLLLSRQPGFLETLTTFEEATLREDRVIPGAEPLDYGLCGQPDVPRAPWFLEANRFAAWDLIGAIEEDRPPLSNIENARLAVEMIQGIYAAHLSRRTIDFPLVNRRHPLVG</sequence>
<dbReference type="Pfam" id="PF22725">
    <property type="entry name" value="GFO_IDH_MocA_C3"/>
    <property type="match status" value="1"/>
</dbReference>
<evidence type="ECO:0000313" key="5">
    <source>
        <dbReference type="Proteomes" id="UP000546464"/>
    </source>
</evidence>
<dbReference type="InterPro" id="IPR055170">
    <property type="entry name" value="GFO_IDH_MocA-like_dom"/>
</dbReference>
<evidence type="ECO:0000259" key="3">
    <source>
        <dbReference type="Pfam" id="PF22725"/>
    </source>
</evidence>
<dbReference type="SUPFAM" id="SSF55347">
    <property type="entry name" value="Glyceraldehyde-3-phosphate dehydrogenase-like, C-terminal domain"/>
    <property type="match status" value="1"/>
</dbReference>
<gene>
    <name evidence="4" type="ORF">H5P28_16530</name>
</gene>
<feature type="domain" description="GFO/IDH/MocA-like oxidoreductase" evidence="3">
    <location>
        <begin position="137"/>
        <end position="263"/>
    </location>
</feature>
<dbReference type="GO" id="GO:0016491">
    <property type="term" value="F:oxidoreductase activity"/>
    <property type="evidence" value="ECO:0007669"/>
    <property type="project" value="UniProtKB-KW"/>
</dbReference>
<dbReference type="PANTHER" id="PTHR43818">
    <property type="entry name" value="BCDNA.GH03377"/>
    <property type="match status" value="1"/>
</dbReference>
<name>A0A842HHI9_9BACT</name>
<evidence type="ECO:0000313" key="4">
    <source>
        <dbReference type="EMBL" id="MBC2595872.1"/>
    </source>
</evidence>
<dbReference type="InterPro" id="IPR050463">
    <property type="entry name" value="Gfo/Idh/MocA_oxidrdct_glycsds"/>
</dbReference>
<dbReference type="InterPro" id="IPR000683">
    <property type="entry name" value="Gfo/Idh/MocA-like_OxRdtase_N"/>
</dbReference>
<dbReference type="AlphaFoldDB" id="A0A842HHI9"/>
<reference evidence="4 5" key="1">
    <citation type="submission" date="2020-07" db="EMBL/GenBank/DDBJ databases">
        <authorList>
            <person name="Feng X."/>
        </authorList>
    </citation>
    <scope>NUCLEOTIDE SEQUENCE [LARGE SCALE GENOMIC DNA]</scope>
    <source>
        <strain evidence="4 5">JCM31066</strain>
    </source>
</reference>
<dbReference type="GO" id="GO:0000166">
    <property type="term" value="F:nucleotide binding"/>
    <property type="evidence" value="ECO:0007669"/>
    <property type="project" value="InterPro"/>
</dbReference>
<accession>A0A842HHI9</accession>
<evidence type="ECO:0000259" key="2">
    <source>
        <dbReference type="Pfam" id="PF01408"/>
    </source>
</evidence>
<dbReference type="InterPro" id="IPR036291">
    <property type="entry name" value="NAD(P)-bd_dom_sf"/>
</dbReference>
<proteinExistence type="predicted"/>
<dbReference type="Gene3D" id="3.30.360.10">
    <property type="entry name" value="Dihydrodipicolinate Reductase, domain 2"/>
    <property type="match status" value="1"/>
</dbReference>